<dbReference type="AlphaFoldDB" id="A0A1M6K7V7"/>
<dbReference type="OrthoDB" id="9806285at2"/>
<dbReference type="PANTHER" id="PTHR43776">
    <property type="entry name" value="TRANSPORT ATP-BINDING PROTEIN"/>
    <property type="match status" value="1"/>
</dbReference>
<feature type="domain" description="ABC transporter" evidence="5">
    <location>
        <begin position="21"/>
        <end position="264"/>
    </location>
</feature>
<evidence type="ECO:0000256" key="2">
    <source>
        <dbReference type="ARBA" id="ARBA00022448"/>
    </source>
</evidence>
<dbReference type="InterPro" id="IPR003593">
    <property type="entry name" value="AAA+_ATPase"/>
</dbReference>
<dbReference type="Pfam" id="PF08352">
    <property type="entry name" value="oligo_HPY"/>
    <property type="match status" value="1"/>
</dbReference>
<dbReference type="SMART" id="SM00382">
    <property type="entry name" value="AAA"/>
    <property type="match status" value="1"/>
</dbReference>
<dbReference type="InterPro" id="IPR013563">
    <property type="entry name" value="Oligopep_ABC_C"/>
</dbReference>
<name>A0A1M6K7V7_9FIRM</name>
<dbReference type="InterPro" id="IPR027417">
    <property type="entry name" value="P-loop_NTPase"/>
</dbReference>
<sequence>MKTNEKEVLFKVENLKTWFPIKKGIMKKTVGNVKAVDDISLEVYRGETIGIVGESGCGKSTLGKSLMLLEKPTDGKIMFHYQGGFKDITKFSKQEMFEFRKTVQMVFQDPYSALNPQKKIYTSFEEPLKIHGYDTREKREEVMQRVLKMVNIQPDYLMRYPHEFSGGQRQRLCIARALEVTPEVLICDEPVSALDVSIQAQVLNLMKDIQKELNLTYLFIAHDLSVVQYMSDRIIVMYLGKVVEVADSRALYDEPLHPYTRALLSAIPVADIHVEKKRQILEGEVPSPINKPSGCAFHNRCPMCMEQCKKQDPPMYVDKENGHMVACHLYEGKMMTGAE</sequence>
<dbReference type="GO" id="GO:0055085">
    <property type="term" value="P:transmembrane transport"/>
    <property type="evidence" value="ECO:0007669"/>
    <property type="project" value="UniProtKB-ARBA"/>
</dbReference>
<evidence type="ECO:0000313" key="7">
    <source>
        <dbReference type="Proteomes" id="UP000184301"/>
    </source>
</evidence>
<organism evidence="6 7">
    <name type="scientific">Hespellia stercorisuis DSM 15480</name>
    <dbReference type="NCBI Taxonomy" id="1121950"/>
    <lineage>
        <taxon>Bacteria</taxon>
        <taxon>Bacillati</taxon>
        <taxon>Bacillota</taxon>
        <taxon>Clostridia</taxon>
        <taxon>Lachnospirales</taxon>
        <taxon>Lachnospiraceae</taxon>
        <taxon>Hespellia</taxon>
    </lineage>
</organism>
<evidence type="ECO:0000256" key="1">
    <source>
        <dbReference type="ARBA" id="ARBA00005417"/>
    </source>
</evidence>
<evidence type="ECO:0000256" key="4">
    <source>
        <dbReference type="ARBA" id="ARBA00022840"/>
    </source>
</evidence>
<dbReference type="STRING" id="1121950.SAMN02745243_00837"/>
<evidence type="ECO:0000313" key="6">
    <source>
        <dbReference type="EMBL" id="SHJ54947.1"/>
    </source>
</evidence>
<gene>
    <name evidence="6" type="ORF">SAMN02745243_00837</name>
</gene>
<evidence type="ECO:0000256" key="3">
    <source>
        <dbReference type="ARBA" id="ARBA00022741"/>
    </source>
</evidence>
<dbReference type="InterPro" id="IPR017871">
    <property type="entry name" value="ABC_transporter-like_CS"/>
</dbReference>
<keyword evidence="3" id="KW-0547">Nucleotide-binding</keyword>
<dbReference type="Proteomes" id="UP000184301">
    <property type="component" value="Unassembled WGS sequence"/>
</dbReference>
<dbReference type="Pfam" id="PF00005">
    <property type="entry name" value="ABC_tran"/>
    <property type="match status" value="1"/>
</dbReference>
<dbReference type="CDD" id="cd03257">
    <property type="entry name" value="ABC_NikE_OppD_transporters"/>
    <property type="match status" value="1"/>
</dbReference>
<dbReference type="FunFam" id="3.40.50.300:FF:000016">
    <property type="entry name" value="Oligopeptide ABC transporter ATP-binding component"/>
    <property type="match status" value="1"/>
</dbReference>
<keyword evidence="7" id="KW-1185">Reference proteome</keyword>
<keyword evidence="4 6" id="KW-0067">ATP-binding</keyword>
<dbReference type="RefSeq" id="WP_073105666.1">
    <property type="nucleotide sequence ID" value="NZ_FQZY01000011.1"/>
</dbReference>
<proteinExistence type="inferred from homology"/>
<dbReference type="NCBIfam" id="TIGR01727">
    <property type="entry name" value="oligo_HPY"/>
    <property type="match status" value="1"/>
</dbReference>
<dbReference type="GO" id="GO:0005524">
    <property type="term" value="F:ATP binding"/>
    <property type="evidence" value="ECO:0007669"/>
    <property type="project" value="UniProtKB-KW"/>
</dbReference>
<evidence type="ECO:0000259" key="5">
    <source>
        <dbReference type="PROSITE" id="PS50893"/>
    </source>
</evidence>
<dbReference type="Gene3D" id="3.40.50.300">
    <property type="entry name" value="P-loop containing nucleotide triphosphate hydrolases"/>
    <property type="match status" value="1"/>
</dbReference>
<comment type="similarity">
    <text evidence="1">Belongs to the ABC transporter superfamily.</text>
</comment>
<reference evidence="6 7" key="1">
    <citation type="submission" date="2016-11" db="EMBL/GenBank/DDBJ databases">
        <authorList>
            <person name="Jaros S."/>
            <person name="Januszkiewicz K."/>
            <person name="Wedrychowicz H."/>
        </authorList>
    </citation>
    <scope>NUCLEOTIDE SEQUENCE [LARGE SCALE GENOMIC DNA]</scope>
    <source>
        <strain evidence="6 7">DSM 15480</strain>
    </source>
</reference>
<dbReference type="EMBL" id="FQZY01000011">
    <property type="protein sequence ID" value="SHJ54947.1"/>
    <property type="molecule type" value="Genomic_DNA"/>
</dbReference>
<dbReference type="InterPro" id="IPR003439">
    <property type="entry name" value="ABC_transporter-like_ATP-bd"/>
</dbReference>
<dbReference type="SUPFAM" id="SSF52540">
    <property type="entry name" value="P-loop containing nucleoside triphosphate hydrolases"/>
    <property type="match status" value="1"/>
</dbReference>
<accession>A0A1M6K7V7</accession>
<dbReference type="NCBIfam" id="NF008453">
    <property type="entry name" value="PRK11308.1"/>
    <property type="match status" value="1"/>
</dbReference>
<dbReference type="GO" id="GO:0016887">
    <property type="term" value="F:ATP hydrolysis activity"/>
    <property type="evidence" value="ECO:0007669"/>
    <property type="project" value="InterPro"/>
</dbReference>
<keyword evidence="2" id="KW-0813">Transport</keyword>
<dbReference type="PROSITE" id="PS00211">
    <property type="entry name" value="ABC_TRANSPORTER_1"/>
    <property type="match status" value="1"/>
</dbReference>
<dbReference type="GO" id="GO:0015833">
    <property type="term" value="P:peptide transport"/>
    <property type="evidence" value="ECO:0007669"/>
    <property type="project" value="InterPro"/>
</dbReference>
<dbReference type="PROSITE" id="PS50893">
    <property type="entry name" value="ABC_TRANSPORTER_2"/>
    <property type="match status" value="1"/>
</dbReference>
<protein>
    <submittedName>
        <fullName evidence="6">Oligopeptide transport system ATP-binding protein</fullName>
    </submittedName>
</protein>
<dbReference type="InterPro" id="IPR050319">
    <property type="entry name" value="ABC_transp_ATP-bind"/>
</dbReference>